<reference evidence="3" key="1">
    <citation type="journal article" date="2019" name="Int. J. Syst. Evol. Microbiol.">
        <title>The Global Catalogue of Microorganisms (GCM) 10K type strain sequencing project: providing services to taxonomists for standard genome sequencing and annotation.</title>
        <authorList>
            <consortium name="The Broad Institute Genomics Platform"/>
            <consortium name="The Broad Institute Genome Sequencing Center for Infectious Disease"/>
            <person name="Wu L."/>
            <person name="Ma J."/>
        </authorList>
    </citation>
    <scope>NUCLEOTIDE SEQUENCE [LARGE SCALE GENOMIC DNA]</scope>
    <source>
        <strain evidence="3">JCM 31696</strain>
    </source>
</reference>
<sequence>MGQGAMVIFQFSSPADLSVVYLETLAGDVYVEDVEQVKRCNVAFDRIAHAALAQKESAALIAAIIKE</sequence>
<name>A0ABW3CS33_9ACTN</name>
<dbReference type="Proteomes" id="UP001597083">
    <property type="component" value="Unassembled WGS sequence"/>
</dbReference>
<dbReference type="EMBL" id="JBHTIR010004257">
    <property type="protein sequence ID" value="MFD0856782.1"/>
    <property type="molecule type" value="Genomic_DNA"/>
</dbReference>
<evidence type="ECO:0000313" key="3">
    <source>
        <dbReference type="Proteomes" id="UP001597083"/>
    </source>
</evidence>
<proteinExistence type="predicted"/>
<evidence type="ECO:0000313" key="2">
    <source>
        <dbReference type="EMBL" id="MFD0856782.1"/>
    </source>
</evidence>
<feature type="domain" description="DUF5753" evidence="1">
    <location>
        <begin position="3"/>
        <end position="62"/>
    </location>
</feature>
<dbReference type="Pfam" id="PF19054">
    <property type="entry name" value="DUF5753"/>
    <property type="match status" value="1"/>
</dbReference>
<comment type="caution">
    <text evidence="2">The sequence shown here is derived from an EMBL/GenBank/DDBJ whole genome shotgun (WGS) entry which is preliminary data.</text>
</comment>
<accession>A0ABW3CS33</accession>
<dbReference type="InterPro" id="IPR043917">
    <property type="entry name" value="DUF5753"/>
</dbReference>
<keyword evidence="3" id="KW-1185">Reference proteome</keyword>
<gene>
    <name evidence="2" type="ORF">ACFQ07_31405</name>
</gene>
<organism evidence="2 3">
    <name type="scientific">Actinomadura adrarensis</name>
    <dbReference type="NCBI Taxonomy" id="1819600"/>
    <lineage>
        <taxon>Bacteria</taxon>
        <taxon>Bacillati</taxon>
        <taxon>Actinomycetota</taxon>
        <taxon>Actinomycetes</taxon>
        <taxon>Streptosporangiales</taxon>
        <taxon>Thermomonosporaceae</taxon>
        <taxon>Actinomadura</taxon>
    </lineage>
</organism>
<evidence type="ECO:0000259" key="1">
    <source>
        <dbReference type="Pfam" id="PF19054"/>
    </source>
</evidence>
<protein>
    <submittedName>
        <fullName evidence="2">Scr1 family TA system antitoxin-like transcriptional regulator</fullName>
    </submittedName>
</protein>